<organism evidence="1 2">
    <name type="scientific">Triticum turgidum subsp. durum</name>
    <name type="common">Durum wheat</name>
    <name type="synonym">Triticum durum</name>
    <dbReference type="NCBI Taxonomy" id="4567"/>
    <lineage>
        <taxon>Eukaryota</taxon>
        <taxon>Viridiplantae</taxon>
        <taxon>Streptophyta</taxon>
        <taxon>Embryophyta</taxon>
        <taxon>Tracheophyta</taxon>
        <taxon>Spermatophyta</taxon>
        <taxon>Magnoliopsida</taxon>
        <taxon>Liliopsida</taxon>
        <taxon>Poales</taxon>
        <taxon>Poaceae</taxon>
        <taxon>BOP clade</taxon>
        <taxon>Pooideae</taxon>
        <taxon>Triticodae</taxon>
        <taxon>Triticeae</taxon>
        <taxon>Triticinae</taxon>
        <taxon>Triticum</taxon>
    </lineage>
</organism>
<evidence type="ECO:0000313" key="1">
    <source>
        <dbReference type="EMBL" id="VAI43658.1"/>
    </source>
</evidence>
<dbReference type="Proteomes" id="UP000324705">
    <property type="component" value="Chromosome 6A"/>
</dbReference>
<evidence type="ECO:0000313" key="2">
    <source>
        <dbReference type="Proteomes" id="UP000324705"/>
    </source>
</evidence>
<dbReference type="AlphaFoldDB" id="A0A9R0XW25"/>
<dbReference type="EMBL" id="LT934121">
    <property type="protein sequence ID" value="VAI43658.1"/>
    <property type="molecule type" value="Genomic_DNA"/>
</dbReference>
<reference evidence="1 2" key="1">
    <citation type="submission" date="2017-09" db="EMBL/GenBank/DDBJ databases">
        <authorList>
            <consortium name="International Durum Wheat Genome Sequencing Consortium (IDWGSC)"/>
            <person name="Milanesi L."/>
        </authorList>
    </citation>
    <scope>NUCLEOTIDE SEQUENCE [LARGE SCALE GENOMIC DNA]</scope>
    <source>
        <strain evidence="2">cv. Svevo</strain>
    </source>
</reference>
<gene>
    <name evidence="1" type="ORF">TRITD_6Av1G036370</name>
</gene>
<proteinExistence type="predicted"/>
<dbReference type="Gramene" id="TRITD6Av1G036370.1">
    <property type="protein sequence ID" value="TRITD6Av1G036370.1"/>
    <property type="gene ID" value="TRITD6Av1G036370"/>
</dbReference>
<keyword evidence="2" id="KW-1185">Reference proteome</keyword>
<sequence length="111" mass="12810">MLDEGRINAATANILMRSVDEAMYLVSSRPLCDWNSLQSNVHFPSYYRFLSASLLPQSFITYFTVQRLESGCYICPAFLRAHRINAFMCLLFTTSFLPIPELSIQSMDRRQ</sequence>
<name>A0A9R0XW25_TRITD</name>
<protein>
    <submittedName>
        <fullName evidence="1">Uncharacterized protein</fullName>
    </submittedName>
</protein>
<accession>A0A9R0XW25</accession>